<dbReference type="PANTHER" id="PTHR24419">
    <property type="entry name" value="INTERLEUKIN-1 RECEPTOR-ASSOCIATED KINASE"/>
    <property type="match status" value="1"/>
</dbReference>
<evidence type="ECO:0000256" key="7">
    <source>
        <dbReference type="ARBA" id="ARBA00047899"/>
    </source>
</evidence>
<feature type="region of interest" description="Disordered" evidence="9">
    <location>
        <begin position="442"/>
        <end position="543"/>
    </location>
</feature>
<feature type="compositionally biased region" description="Low complexity" evidence="9">
    <location>
        <begin position="362"/>
        <end position="373"/>
    </location>
</feature>
<keyword evidence="2" id="KW-0723">Serine/threonine-protein kinase</keyword>
<dbReference type="GO" id="GO:0005634">
    <property type="term" value="C:nucleus"/>
    <property type="evidence" value="ECO:0007669"/>
    <property type="project" value="TreeGrafter"/>
</dbReference>
<feature type="compositionally biased region" description="Low complexity" evidence="9">
    <location>
        <begin position="499"/>
        <end position="511"/>
    </location>
</feature>
<dbReference type="Gene3D" id="3.30.200.20">
    <property type="entry name" value="Phosphorylase Kinase, domain 1"/>
    <property type="match status" value="1"/>
</dbReference>
<keyword evidence="5" id="KW-0418">Kinase</keyword>
<evidence type="ECO:0000256" key="9">
    <source>
        <dbReference type="SAM" id="MobiDB-lite"/>
    </source>
</evidence>
<evidence type="ECO:0000256" key="8">
    <source>
        <dbReference type="ARBA" id="ARBA00048679"/>
    </source>
</evidence>
<feature type="region of interest" description="Disordered" evidence="9">
    <location>
        <begin position="1"/>
        <end position="68"/>
    </location>
</feature>
<accession>A0A383VS72</accession>
<feature type="domain" description="Serine/threonine-protein kinase haspin C-terminal" evidence="10">
    <location>
        <begin position="872"/>
        <end position="958"/>
    </location>
</feature>
<evidence type="ECO:0000256" key="6">
    <source>
        <dbReference type="ARBA" id="ARBA00022840"/>
    </source>
</evidence>
<keyword evidence="6" id="KW-0067">ATP-binding</keyword>
<evidence type="ECO:0000313" key="12">
    <source>
        <dbReference type="Proteomes" id="UP000256970"/>
    </source>
</evidence>
<dbReference type="Proteomes" id="UP000256970">
    <property type="component" value="Unassembled WGS sequence"/>
</dbReference>
<protein>
    <recommendedName>
        <fullName evidence="1">non-specific serine/threonine protein kinase</fullName>
        <ecNumber evidence="1">2.7.11.1</ecNumber>
    </recommendedName>
</protein>
<feature type="region of interest" description="Disordered" evidence="9">
    <location>
        <begin position="166"/>
        <end position="217"/>
    </location>
</feature>
<evidence type="ECO:0000256" key="2">
    <source>
        <dbReference type="ARBA" id="ARBA00022527"/>
    </source>
</evidence>
<feature type="compositionally biased region" description="Polar residues" evidence="9">
    <location>
        <begin position="55"/>
        <end position="68"/>
    </location>
</feature>
<dbReference type="Gene3D" id="1.10.510.10">
    <property type="entry name" value="Transferase(Phosphotransferase) domain 1"/>
    <property type="match status" value="1"/>
</dbReference>
<feature type="compositionally biased region" description="Low complexity" evidence="9">
    <location>
        <begin position="200"/>
        <end position="217"/>
    </location>
</feature>
<feature type="compositionally biased region" description="Low complexity" evidence="9">
    <location>
        <begin position="16"/>
        <end position="27"/>
    </location>
</feature>
<dbReference type="STRING" id="3088.A0A383VS72"/>
<keyword evidence="3" id="KW-0808">Transferase</keyword>
<keyword evidence="4" id="KW-0547">Nucleotide-binding</keyword>
<comment type="catalytic activity">
    <reaction evidence="7">
        <text>L-threonyl-[protein] + ATP = O-phospho-L-threonyl-[protein] + ADP + H(+)</text>
        <dbReference type="Rhea" id="RHEA:46608"/>
        <dbReference type="Rhea" id="RHEA-COMP:11060"/>
        <dbReference type="Rhea" id="RHEA-COMP:11605"/>
        <dbReference type="ChEBI" id="CHEBI:15378"/>
        <dbReference type="ChEBI" id="CHEBI:30013"/>
        <dbReference type="ChEBI" id="CHEBI:30616"/>
        <dbReference type="ChEBI" id="CHEBI:61977"/>
        <dbReference type="ChEBI" id="CHEBI:456216"/>
        <dbReference type="EC" id="2.7.11.1"/>
    </reaction>
</comment>
<evidence type="ECO:0000256" key="3">
    <source>
        <dbReference type="ARBA" id="ARBA00022679"/>
    </source>
</evidence>
<feature type="compositionally biased region" description="Low complexity" evidence="9">
    <location>
        <begin position="459"/>
        <end position="472"/>
    </location>
</feature>
<sequence>MDIFQDISNQHPPRPTTSSDSTSSTGTALKTFERHRKQQVPTSSHGEDRGAPETPASQASCGTPATTCSMQEATPCSSSALSTGRSTAPFILGSCRSSALLHRGRRSSVLHAAALPGHRLCREAPASRSLLLHRMSKARQRAYLAYTEQMANYYAEVDKFELVEESPGAPTATKARTRTRPEGALAATPATWSFQQDQQTEPPVAAPGTAGTTAAAAAAEGADVHSLQADSSARLSELSCQPPLLLSSSRRSYGSLLAADEDEEQQQQVTEKDATAEAAAAGAAACQEQQQDGSEAASPSSAASAADLLHIGTPATASPAAVTRFNQQQQRRQQQSFAEELLEGDEADSLVASTPAVHDSSSDIQVDSSSSSDLPGRLKSSHLIADTPAAAAAAELSSVHASLGAGSILQAKTPANPAAAAIEEEIAAAADQVAEQLQQLAVVDELPGSSSTACEEHPQQQQMQQQQQQEQQLVDLAAATPQHDQEEKPAGRQQRAKQPKQTQQQEQQQQQHPRKQSARQQQRKQQQQVQEPEQAEQQLHLQASQEQQDQVQQFQQQQALQQQMLLEQQAQLQQQLQQMDEQQLQQLMQQLSVDADRQVAEAEAAAAARAALTPLQQMLQACGQSVQLQDIPSMKDFMAAVTDTKEVVKLGEGTYGEAFKSGSVVFKLVPMEGDNLINGWPQKGAADLLGEAVIAIALSGLGEEADAAGNPYPSHTQAFVKTHRVGVCRGPYPQSLIKAWRAWHKKNKSENDPIEGFPRDQLYAVFAMANCGKDLEGYCLQGYDEARAMMLQVALALAVAEDSLAFEHRDLHWGNVMLRPAAAANSHVTARLRGSTLRAATCGAEVTLIDFTASRLQTPGGDVAFCNLEAEEGLFDGPKGKPQFETYRRMRKLTATDWAGSYPGTNVLWMQYLAELLLSSDKPIPGASTAQKRGLREFKKRLAGYSSCGEVIWDELFSGLLEVVQQ</sequence>
<evidence type="ECO:0000256" key="5">
    <source>
        <dbReference type="ARBA" id="ARBA00022777"/>
    </source>
</evidence>
<feature type="region of interest" description="Disordered" evidence="9">
    <location>
        <begin position="260"/>
        <end position="379"/>
    </location>
</feature>
<dbReference type="GO" id="GO:0035556">
    <property type="term" value="P:intracellular signal transduction"/>
    <property type="evidence" value="ECO:0007669"/>
    <property type="project" value="TreeGrafter"/>
</dbReference>
<comment type="catalytic activity">
    <reaction evidence="8">
        <text>L-seryl-[protein] + ATP = O-phospho-L-seryl-[protein] + ADP + H(+)</text>
        <dbReference type="Rhea" id="RHEA:17989"/>
        <dbReference type="Rhea" id="RHEA-COMP:9863"/>
        <dbReference type="Rhea" id="RHEA-COMP:11604"/>
        <dbReference type="ChEBI" id="CHEBI:15378"/>
        <dbReference type="ChEBI" id="CHEBI:29999"/>
        <dbReference type="ChEBI" id="CHEBI:30616"/>
        <dbReference type="ChEBI" id="CHEBI:83421"/>
        <dbReference type="ChEBI" id="CHEBI:456216"/>
        <dbReference type="EC" id="2.7.11.1"/>
    </reaction>
</comment>
<reference evidence="11 12" key="1">
    <citation type="submission" date="2016-10" db="EMBL/GenBank/DDBJ databases">
        <authorList>
            <person name="Cai Z."/>
        </authorList>
    </citation>
    <scope>NUCLEOTIDE SEQUENCE [LARGE SCALE GENOMIC DNA]</scope>
</reference>
<dbReference type="GO" id="GO:0005524">
    <property type="term" value="F:ATP binding"/>
    <property type="evidence" value="ECO:0007669"/>
    <property type="project" value="UniProtKB-KW"/>
</dbReference>
<feature type="compositionally biased region" description="Polar residues" evidence="9">
    <location>
        <begin position="1"/>
        <end position="11"/>
    </location>
</feature>
<dbReference type="InterPro" id="IPR024604">
    <property type="entry name" value="GSG2_C"/>
</dbReference>
<gene>
    <name evidence="11" type="ORF">BQ4739_LOCUS8102</name>
</gene>
<organism evidence="11 12">
    <name type="scientific">Tetradesmus obliquus</name>
    <name type="common">Green alga</name>
    <name type="synonym">Acutodesmus obliquus</name>
    <dbReference type="NCBI Taxonomy" id="3088"/>
    <lineage>
        <taxon>Eukaryota</taxon>
        <taxon>Viridiplantae</taxon>
        <taxon>Chlorophyta</taxon>
        <taxon>core chlorophytes</taxon>
        <taxon>Chlorophyceae</taxon>
        <taxon>CS clade</taxon>
        <taxon>Sphaeropleales</taxon>
        <taxon>Scenedesmaceae</taxon>
        <taxon>Tetradesmus</taxon>
    </lineage>
</organism>
<proteinExistence type="predicted"/>
<feature type="compositionally biased region" description="Low complexity" evidence="9">
    <location>
        <begin position="276"/>
        <end position="285"/>
    </location>
</feature>
<dbReference type="GO" id="GO:0072354">
    <property type="term" value="F:histone H3T3 kinase activity"/>
    <property type="evidence" value="ECO:0007669"/>
    <property type="project" value="TreeGrafter"/>
</dbReference>
<keyword evidence="12" id="KW-1185">Reference proteome</keyword>
<feature type="compositionally biased region" description="Low complexity" evidence="9">
    <location>
        <begin position="294"/>
        <end position="306"/>
    </location>
</feature>
<dbReference type="PANTHER" id="PTHR24419:SF18">
    <property type="entry name" value="SERINE_THREONINE-PROTEIN KINASE HASPIN"/>
    <property type="match status" value="1"/>
</dbReference>
<dbReference type="EC" id="2.7.11.1" evidence="1"/>
<dbReference type="SMART" id="SM01331">
    <property type="entry name" value="DUF3635"/>
    <property type="match status" value="1"/>
</dbReference>
<dbReference type="AlphaFoldDB" id="A0A383VS72"/>
<dbReference type="Pfam" id="PF12330">
    <property type="entry name" value="Haspin_kinase"/>
    <property type="match status" value="1"/>
</dbReference>
<evidence type="ECO:0000313" key="11">
    <source>
        <dbReference type="EMBL" id="SZX67740.1"/>
    </source>
</evidence>
<evidence type="ECO:0000259" key="10">
    <source>
        <dbReference type="SMART" id="SM01331"/>
    </source>
</evidence>
<dbReference type="GO" id="GO:0000278">
    <property type="term" value="P:mitotic cell cycle"/>
    <property type="evidence" value="ECO:0007669"/>
    <property type="project" value="TreeGrafter"/>
</dbReference>
<dbReference type="GO" id="GO:0005737">
    <property type="term" value="C:cytoplasm"/>
    <property type="evidence" value="ECO:0007669"/>
    <property type="project" value="TreeGrafter"/>
</dbReference>
<feature type="compositionally biased region" description="Low complexity" evidence="9">
    <location>
        <begin position="518"/>
        <end position="543"/>
    </location>
</feature>
<dbReference type="SUPFAM" id="SSF56112">
    <property type="entry name" value="Protein kinase-like (PK-like)"/>
    <property type="match status" value="1"/>
</dbReference>
<name>A0A383VS72_TETOB</name>
<evidence type="ECO:0000256" key="1">
    <source>
        <dbReference type="ARBA" id="ARBA00012513"/>
    </source>
</evidence>
<evidence type="ECO:0000256" key="4">
    <source>
        <dbReference type="ARBA" id="ARBA00022741"/>
    </source>
</evidence>
<dbReference type="InterPro" id="IPR011009">
    <property type="entry name" value="Kinase-like_dom_sf"/>
</dbReference>
<feature type="compositionally biased region" description="Polar residues" evidence="9">
    <location>
        <begin position="190"/>
        <end position="199"/>
    </location>
</feature>
<dbReference type="EMBL" id="FNXT01000810">
    <property type="protein sequence ID" value="SZX67740.1"/>
    <property type="molecule type" value="Genomic_DNA"/>
</dbReference>